<keyword evidence="1" id="KW-0812">Transmembrane</keyword>
<evidence type="ECO:0000256" key="1">
    <source>
        <dbReference type="SAM" id="Phobius"/>
    </source>
</evidence>
<dbReference type="RefSeq" id="WP_002650351.1">
    <property type="nucleotide sequence ID" value="NZ_CH672376.1"/>
</dbReference>
<accession>A3ZRM5</accession>
<dbReference type="AlphaFoldDB" id="A3ZRM5"/>
<dbReference type="Proteomes" id="UP000004358">
    <property type="component" value="Unassembled WGS sequence"/>
</dbReference>
<keyword evidence="1" id="KW-0472">Membrane</keyword>
<protein>
    <submittedName>
        <fullName evidence="2">Uncharacterized protein</fullName>
    </submittedName>
</protein>
<dbReference type="HOGENOM" id="CLU_2731948_0_0_0"/>
<evidence type="ECO:0000313" key="2">
    <source>
        <dbReference type="EMBL" id="EAQ80794.1"/>
    </source>
</evidence>
<name>A3ZRM5_9BACT</name>
<feature type="transmembrane region" description="Helical" evidence="1">
    <location>
        <begin position="12"/>
        <end position="36"/>
    </location>
</feature>
<gene>
    <name evidence="2" type="ORF">DSM3645_12276</name>
</gene>
<feature type="transmembrane region" description="Helical" evidence="1">
    <location>
        <begin position="42"/>
        <end position="66"/>
    </location>
</feature>
<keyword evidence="1" id="KW-1133">Transmembrane helix</keyword>
<comment type="caution">
    <text evidence="2">The sequence shown here is derived from an EMBL/GenBank/DDBJ whole genome shotgun (WGS) entry which is preliminary data.</text>
</comment>
<organism evidence="2 3">
    <name type="scientific">Blastopirellula marina DSM 3645</name>
    <dbReference type="NCBI Taxonomy" id="314230"/>
    <lineage>
        <taxon>Bacteria</taxon>
        <taxon>Pseudomonadati</taxon>
        <taxon>Planctomycetota</taxon>
        <taxon>Planctomycetia</taxon>
        <taxon>Pirellulales</taxon>
        <taxon>Pirellulaceae</taxon>
        <taxon>Blastopirellula</taxon>
    </lineage>
</organism>
<proteinExistence type="predicted"/>
<sequence>MIDPPKKKELSLTGKSIQACGSLLGVTAALGAMVMLDYSGLITGALFGGGGGLIGSLLAMPFAAMFPEEPL</sequence>
<evidence type="ECO:0000313" key="3">
    <source>
        <dbReference type="Proteomes" id="UP000004358"/>
    </source>
</evidence>
<reference evidence="2 3" key="1">
    <citation type="submission" date="2006-02" db="EMBL/GenBank/DDBJ databases">
        <authorList>
            <person name="Amann R."/>
            <person name="Ferriera S."/>
            <person name="Johnson J."/>
            <person name="Kravitz S."/>
            <person name="Halpern A."/>
            <person name="Remington K."/>
            <person name="Beeson K."/>
            <person name="Tran B."/>
            <person name="Rogers Y.-H."/>
            <person name="Friedman R."/>
            <person name="Venter J.C."/>
        </authorList>
    </citation>
    <scope>NUCLEOTIDE SEQUENCE [LARGE SCALE GENOMIC DNA]</scope>
    <source>
        <strain evidence="2 3">DSM 3645</strain>
    </source>
</reference>
<dbReference type="STRING" id="314230.DSM3645_12276"/>
<dbReference type="EMBL" id="AANZ01000007">
    <property type="protein sequence ID" value="EAQ80794.1"/>
    <property type="molecule type" value="Genomic_DNA"/>
</dbReference>